<evidence type="ECO:0000313" key="2">
    <source>
        <dbReference type="Proteomes" id="UP000054477"/>
    </source>
</evidence>
<reference evidence="2" key="2">
    <citation type="submission" date="2015-01" db="EMBL/GenBank/DDBJ databases">
        <title>Evolutionary Origins and Diversification of the Mycorrhizal Mutualists.</title>
        <authorList>
            <consortium name="DOE Joint Genome Institute"/>
            <consortium name="Mycorrhizal Genomics Consortium"/>
            <person name="Kohler A."/>
            <person name="Kuo A."/>
            <person name="Nagy L.G."/>
            <person name="Floudas D."/>
            <person name="Copeland A."/>
            <person name="Barry K.W."/>
            <person name="Cichocki N."/>
            <person name="Veneault-Fourrey C."/>
            <person name="LaButti K."/>
            <person name="Lindquist E.A."/>
            <person name="Lipzen A."/>
            <person name="Lundell T."/>
            <person name="Morin E."/>
            <person name="Murat C."/>
            <person name="Riley R."/>
            <person name="Ohm R."/>
            <person name="Sun H."/>
            <person name="Tunlid A."/>
            <person name="Henrissat B."/>
            <person name="Grigoriev I.V."/>
            <person name="Hibbett D.S."/>
            <person name="Martin F."/>
        </authorList>
    </citation>
    <scope>NUCLEOTIDE SEQUENCE [LARGE SCALE GENOMIC DNA]</scope>
    <source>
        <strain evidence="2">LaAM-08-1</strain>
    </source>
</reference>
<sequence length="347" mass="38853">MQSNEPNDLFSCWTDWPEEFDFVNSPVQAVDNQYFDDTILMQWEVLHHDHVDETQDDLYAIGPFVTPGFIETPTPTVSTTPPCPIGTIEELTDQDDSDGSGTSLSVSTAFYPGAYNEIYDTIFSTADAVLFYVHSKIIMDATTHPFISLLGAPLSDHRFRNHVISLSESSNALSIILHMLYGTSSAQYSPTFETLVIAVDQMPAYDIQPCAHIIPPTPLYNLLLSHAPFSPMGLYSLAAHHSLDALAVNASSHLLSYSICTLSDELAERIGAVYLKRLFLLHLERFNTLKKILLRPPDPHSPTRDCDFHDQKRLTRAWALAIAYLACDAKPGLWKVFFAPFLKDLNR</sequence>
<organism evidence="1 2">
    <name type="scientific">Laccaria amethystina LaAM-08-1</name>
    <dbReference type="NCBI Taxonomy" id="1095629"/>
    <lineage>
        <taxon>Eukaryota</taxon>
        <taxon>Fungi</taxon>
        <taxon>Dikarya</taxon>
        <taxon>Basidiomycota</taxon>
        <taxon>Agaricomycotina</taxon>
        <taxon>Agaricomycetes</taxon>
        <taxon>Agaricomycetidae</taxon>
        <taxon>Agaricales</taxon>
        <taxon>Agaricineae</taxon>
        <taxon>Hydnangiaceae</taxon>
        <taxon>Laccaria</taxon>
    </lineage>
</organism>
<dbReference type="EMBL" id="KN838884">
    <property type="protein sequence ID" value="KIJ92789.1"/>
    <property type="molecule type" value="Genomic_DNA"/>
</dbReference>
<keyword evidence="2" id="KW-1185">Reference proteome</keyword>
<evidence type="ECO:0008006" key="3">
    <source>
        <dbReference type="Google" id="ProtNLM"/>
    </source>
</evidence>
<reference evidence="1 2" key="1">
    <citation type="submission" date="2014-04" db="EMBL/GenBank/DDBJ databases">
        <authorList>
            <consortium name="DOE Joint Genome Institute"/>
            <person name="Kuo A."/>
            <person name="Kohler A."/>
            <person name="Nagy L.G."/>
            <person name="Floudas D."/>
            <person name="Copeland A."/>
            <person name="Barry K.W."/>
            <person name="Cichocki N."/>
            <person name="Veneault-Fourrey C."/>
            <person name="LaButti K."/>
            <person name="Lindquist E.A."/>
            <person name="Lipzen A."/>
            <person name="Lundell T."/>
            <person name="Morin E."/>
            <person name="Murat C."/>
            <person name="Sun H."/>
            <person name="Tunlid A."/>
            <person name="Henrissat B."/>
            <person name="Grigoriev I.V."/>
            <person name="Hibbett D.S."/>
            <person name="Martin F."/>
            <person name="Nordberg H.P."/>
            <person name="Cantor M.N."/>
            <person name="Hua S.X."/>
        </authorList>
    </citation>
    <scope>NUCLEOTIDE SEQUENCE [LARGE SCALE GENOMIC DNA]</scope>
    <source>
        <strain evidence="1 2">LaAM-08-1</strain>
    </source>
</reference>
<dbReference type="OrthoDB" id="3265815at2759"/>
<dbReference type="STRING" id="1095629.A0A0C9WIE2"/>
<dbReference type="AlphaFoldDB" id="A0A0C9WIE2"/>
<name>A0A0C9WIE2_9AGAR</name>
<evidence type="ECO:0000313" key="1">
    <source>
        <dbReference type="EMBL" id="KIJ92789.1"/>
    </source>
</evidence>
<protein>
    <recommendedName>
        <fullName evidence="3">BTB domain-containing protein</fullName>
    </recommendedName>
</protein>
<dbReference type="HOGENOM" id="CLU_826579_0_0_1"/>
<dbReference type="Proteomes" id="UP000054477">
    <property type="component" value="Unassembled WGS sequence"/>
</dbReference>
<proteinExistence type="predicted"/>
<accession>A0A0C9WIE2</accession>
<gene>
    <name evidence="1" type="ORF">K443DRAFT_125809</name>
</gene>